<evidence type="ECO:0000256" key="3">
    <source>
        <dbReference type="ARBA" id="ARBA00022692"/>
    </source>
</evidence>
<dbReference type="Proteomes" id="UP000078544">
    <property type="component" value="Unassembled WGS sequence"/>
</dbReference>
<dbReference type="Gene3D" id="1.20.1250.20">
    <property type="entry name" value="MFS general substrate transporter like domains"/>
    <property type="match status" value="1"/>
</dbReference>
<feature type="transmembrane region" description="Helical" evidence="7">
    <location>
        <begin position="123"/>
        <end position="142"/>
    </location>
</feature>
<feature type="transmembrane region" description="Helical" evidence="7">
    <location>
        <begin position="439"/>
        <end position="456"/>
    </location>
</feature>
<feature type="transmembrane region" description="Helical" evidence="7">
    <location>
        <begin position="406"/>
        <end position="427"/>
    </location>
</feature>
<dbReference type="OrthoDB" id="6730379at2759"/>
<dbReference type="SUPFAM" id="SSF103473">
    <property type="entry name" value="MFS general substrate transporter"/>
    <property type="match status" value="1"/>
</dbReference>
<dbReference type="PANTHER" id="PTHR43791">
    <property type="entry name" value="PERMEASE-RELATED"/>
    <property type="match status" value="1"/>
</dbReference>
<evidence type="ECO:0000256" key="1">
    <source>
        <dbReference type="ARBA" id="ARBA00004141"/>
    </source>
</evidence>
<evidence type="ECO:0000256" key="5">
    <source>
        <dbReference type="ARBA" id="ARBA00023136"/>
    </source>
</evidence>
<dbReference type="Pfam" id="PF07690">
    <property type="entry name" value="MFS_1"/>
    <property type="match status" value="1"/>
</dbReference>
<evidence type="ECO:0000313" key="8">
    <source>
        <dbReference type="EMBL" id="KZZ93691.1"/>
    </source>
</evidence>
<evidence type="ECO:0000256" key="7">
    <source>
        <dbReference type="SAM" id="Phobius"/>
    </source>
</evidence>
<dbReference type="STRING" id="1081109.A0A168AAK9"/>
<accession>A0A168AAK9</accession>
<dbReference type="EMBL" id="AZGY01000012">
    <property type="protein sequence ID" value="KZZ93691.1"/>
    <property type="molecule type" value="Genomic_DNA"/>
</dbReference>
<protein>
    <submittedName>
        <fullName evidence="8">Major facilitator superfamily domain, general substrate transporter</fullName>
    </submittedName>
</protein>
<keyword evidence="9" id="KW-1185">Reference proteome</keyword>
<name>A0A168AAK9_9HYPO</name>
<gene>
    <name evidence="8" type="ORF">AAL_05407</name>
</gene>
<feature type="transmembrane region" description="Helical" evidence="7">
    <location>
        <begin position="381"/>
        <end position="400"/>
    </location>
</feature>
<evidence type="ECO:0000256" key="2">
    <source>
        <dbReference type="ARBA" id="ARBA00022448"/>
    </source>
</evidence>
<feature type="transmembrane region" description="Helical" evidence="7">
    <location>
        <begin position="210"/>
        <end position="228"/>
    </location>
</feature>
<dbReference type="GO" id="GO:0016020">
    <property type="term" value="C:membrane"/>
    <property type="evidence" value="ECO:0007669"/>
    <property type="project" value="UniProtKB-SubCell"/>
</dbReference>
<keyword evidence="3 7" id="KW-0812">Transmembrane</keyword>
<feature type="transmembrane region" description="Helical" evidence="7">
    <location>
        <begin position="149"/>
        <end position="168"/>
    </location>
</feature>
<keyword evidence="5 7" id="KW-0472">Membrane</keyword>
<feature type="transmembrane region" description="Helical" evidence="7">
    <location>
        <begin position="80"/>
        <end position="96"/>
    </location>
</feature>
<feature type="transmembrane region" description="Helical" evidence="7">
    <location>
        <begin position="468"/>
        <end position="493"/>
    </location>
</feature>
<comment type="caution">
    <text evidence="8">The sequence shown here is derived from an EMBL/GenBank/DDBJ whole genome shotgun (WGS) entry which is preliminary data.</text>
</comment>
<dbReference type="InterPro" id="IPR011701">
    <property type="entry name" value="MFS"/>
</dbReference>
<reference evidence="8" key="1">
    <citation type="journal article" date="2016" name="Genome Biol. Evol.">
        <title>Divergent and convergent evolution of fungal pathogenicity.</title>
        <authorList>
            <person name="Shang Y."/>
            <person name="Xiao G."/>
            <person name="Zheng P."/>
            <person name="Cen K."/>
            <person name="Zhan S."/>
            <person name="Wang C."/>
        </authorList>
    </citation>
    <scope>NUCLEOTIDE SEQUENCE [LARGE SCALE GENOMIC DNA]</scope>
    <source>
        <strain evidence="8">RCEF 2490</strain>
    </source>
</reference>
<evidence type="ECO:0000256" key="6">
    <source>
        <dbReference type="SAM" id="MobiDB-lite"/>
    </source>
</evidence>
<evidence type="ECO:0000313" key="9">
    <source>
        <dbReference type="Proteomes" id="UP000078544"/>
    </source>
</evidence>
<comment type="subcellular location">
    <subcellularLocation>
        <location evidence="1">Membrane</location>
        <topology evidence="1">Multi-pass membrane protein</topology>
    </subcellularLocation>
</comment>
<feature type="region of interest" description="Disordered" evidence="6">
    <location>
        <begin position="1"/>
        <end position="33"/>
    </location>
</feature>
<organism evidence="8 9">
    <name type="scientific">Moelleriella libera RCEF 2490</name>
    <dbReference type="NCBI Taxonomy" id="1081109"/>
    <lineage>
        <taxon>Eukaryota</taxon>
        <taxon>Fungi</taxon>
        <taxon>Dikarya</taxon>
        <taxon>Ascomycota</taxon>
        <taxon>Pezizomycotina</taxon>
        <taxon>Sordariomycetes</taxon>
        <taxon>Hypocreomycetidae</taxon>
        <taxon>Hypocreales</taxon>
        <taxon>Clavicipitaceae</taxon>
        <taxon>Moelleriella</taxon>
    </lineage>
</organism>
<dbReference type="InterPro" id="IPR036259">
    <property type="entry name" value="MFS_trans_sf"/>
</dbReference>
<dbReference type="PANTHER" id="PTHR43791:SF103">
    <property type="entry name" value="MAJOR FACILITATOR SUPERFAMILY (MFS) PROFILE DOMAIN-CONTAINING PROTEIN-RELATED"/>
    <property type="match status" value="1"/>
</dbReference>
<dbReference type="GO" id="GO:0022857">
    <property type="term" value="F:transmembrane transporter activity"/>
    <property type="evidence" value="ECO:0007669"/>
    <property type="project" value="InterPro"/>
</dbReference>
<keyword evidence="2" id="KW-0813">Transport</keyword>
<sequence>MAATDQKGGTVHASENPDILMSDSISDTKNVEPTKGGIRDRLHLVTKKDIDDTTLFYNKYKDDVEPIKPEGERRLNRKNFWFLLTQTWWIAFLIHLDKSTLSQASTMGIFKDVDNLKHTYNHLFVLFYVGYFIALWPGAALAQRVGHKHFITSSLMLWAFLLGMHPLVKTDKQMMALRFLLGMTESQIVPSTTVLHQAVFPPKKSPWVQLIWWASGSFANVLLTMVAYKLIVDDKAGGLAGGISSWKWLHIICVILTFMVTVPLLLFLPNNPTDAKWLTTREKIQTIRIIRETHSGISNKTFKWAQVKECATDIKSWLFIGHMFFNELPNNTSQQLPLILVGFGFSPAQSALFNIAKPLWGSFLVLVTAAMLYATELGVGYTCALSYIPCFIGGIIMIAAPWNNKIALVVGTQISTFKPSYLLGLSWAGTTTIGYTKKMCLMSTCIIAASVANMISPEFWQEQYSPRYILPWSFMTAFWLISPAMCLIIRWYLVAENKKRARALELMLRQQTDSEHEALDTGTEILELNDQDLDLTDRQQLRFVYPL</sequence>
<keyword evidence="4 7" id="KW-1133">Transmembrane helix</keyword>
<feature type="transmembrane region" description="Helical" evidence="7">
    <location>
        <begin position="355"/>
        <end position="374"/>
    </location>
</feature>
<feature type="transmembrane region" description="Helical" evidence="7">
    <location>
        <begin position="248"/>
        <end position="268"/>
    </location>
</feature>
<dbReference type="AlphaFoldDB" id="A0A168AAK9"/>
<proteinExistence type="predicted"/>
<evidence type="ECO:0000256" key="4">
    <source>
        <dbReference type="ARBA" id="ARBA00022989"/>
    </source>
</evidence>